<dbReference type="InterPro" id="IPR036928">
    <property type="entry name" value="AS_sf"/>
</dbReference>
<accession>A0A1Y2JT52</accession>
<dbReference type="Pfam" id="PF01425">
    <property type="entry name" value="Amidase"/>
    <property type="match status" value="1"/>
</dbReference>
<keyword evidence="5" id="KW-0378">Hydrolase</keyword>
<evidence type="ECO:0000256" key="1">
    <source>
        <dbReference type="ARBA" id="ARBA00003871"/>
    </source>
</evidence>
<comment type="similarity">
    <text evidence="2">Belongs to the amidase family.</text>
</comment>
<evidence type="ECO:0000313" key="6">
    <source>
        <dbReference type="Proteomes" id="UP000193335"/>
    </source>
</evidence>
<gene>
    <name evidence="5" type="ORF">BSZ19_13370</name>
</gene>
<feature type="domain" description="Amidase" evidence="4">
    <location>
        <begin position="28"/>
        <end position="454"/>
    </location>
</feature>
<sequence length="477" mass="51138">MTGFKNFGDYDALGLAALVRKGEVSPAELLDEAIARLDAVDPKLNAVPIRHEDFARRQIKVGLPNGPFWGVPFLLKDQALLAGTRTSFGSRVYQSYVANHSSTLVERHLNAGFTIFGKTATPEYSLDYTTEPVAYGPTCNPWNIDHSAGGSSGGAAAVVAARVLPLAHATDGGGSIRIPAACCGVFGLKPTRARTPQGPDRLEGWGGMSCAHAISLSVRDNAALLDATQGPELGSPYGLHPPERPYLDEVGRDPGRLRIAFVDRHLDGSAIDGEIAAATRATVSLLEGLGHSVEEKAPPRLSADRSDVSRAIVYPEIAASLNKLSAELGRSLKPDDFEGGTLAEMEIGNRMTAVDYIVAMQALRQIGRDLALFFADFDVLLTPTLCLPPLPLGQLEMKGRDLDAYYRLAGRYAPWTGMFNMSGQPSMSVPLAWSKDGLPLGMLFSAHFGDEATLFRLAAQLEQAQPWRHKRPPVAAG</sequence>
<dbReference type="PANTHER" id="PTHR11895">
    <property type="entry name" value="TRANSAMIDASE"/>
    <property type="match status" value="1"/>
</dbReference>
<protein>
    <recommendedName>
        <fullName evidence="3">Indoleacetamide hydrolase</fullName>
    </recommendedName>
</protein>
<dbReference type="PROSITE" id="PS00571">
    <property type="entry name" value="AMIDASES"/>
    <property type="match status" value="1"/>
</dbReference>
<dbReference type="InterPro" id="IPR023631">
    <property type="entry name" value="Amidase_dom"/>
</dbReference>
<dbReference type="SUPFAM" id="SSF75304">
    <property type="entry name" value="Amidase signature (AS) enzymes"/>
    <property type="match status" value="1"/>
</dbReference>
<organism evidence="5 6">
    <name type="scientific">Bradyrhizobium japonicum</name>
    <dbReference type="NCBI Taxonomy" id="375"/>
    <lineage>
        <taxon>Bacteria</taxon>
        <taxon>Pseudomonadati</taxon>
        <taxon>Pseudomonadota</taxon>
        <taxon>Alphaproteobacteria</taxon>
        <taxon>Hyphomicrobiales</taxon>
        <taxon>Nitrobacteraceae</taxon>
        <taxon>Bradyrhizobium</taxon>
    </lineage>
</organism>
<dbReference type="Proteomes" id="UP000193335">
    <property type="component" value="Unassembled WGS sequence"/>
</dbReference>
<evidence type="ECO:0000259" key="4">
    <source>
        <dbReference type="Pfam" id="PF01425"/>
    </source>
</evidence>
<evidence type="ECO:0000313" key="5">
    <source>
        <dbReference type="EMBL" id="OSJ34147.1"/>
    </source>
</evidence>
<dbReference type="InterPro" id="IPR000120">
    <property type="entry name" value="Amidase"/>
</dbReference>
<evidence type="ECO:0000256" key="3">
    <source>
        <dbReference type="ARBA" id="ARBA00021874"/>
    </source>
</evidence>
<proteinExistence type="inferred from homology"/>
<dbReference type="AlphaFoldDB" id="A0A1Y2JT52"/>
<comment type="caution">
    <text evidence="5">The sequence shown here is derived from an EMBL/GenBank/DDBJ whole genome shotgun (WGS) entry which is preliminary data.</text>
</comment>
<dbReference type="GO" id="GO:0016787">
    <property type="term" value="F:hydrolase activity"/>
    <property type="evidence" value="ECO:0007669"/>
    <property type="project" value="UniProtKB-KW"/>
</dbReference>
<name>A0A1Y2JT52_BRAJP</name>
<dbReference type="PANTHER" id="PTHR11895:SF7">
    <property type="entry name" value="GLUTAMYL-TRNA(GLN) AMIDOTRANSFERASE SUBUNIT A, MITOCHONDRIAL"/>
    <property type="match status" value="1"/>
</dbReference>
<dbReference type="InterPro" id="IPR020556">
    <property type="entry name" value="Amidase_CS"/>
</dbReference>
<evidence type="ECO:0000256" key="2">
    <source>
        <dbReference type="ARBA" id="ARBA00009199"/>
    </source>
</evidence>
<reference evidence="5 6" key="1">
    <citation type="submission" date="2017-03" db="EMBL/GenBank/DDBJ databases">
        <title>Whole genome sequences of fourteen strains of Bradyrhizobium canariense and one strain of Bradyrhizobium japonicum isolated from Lupinus (Papilionoideae: Genisteae) species in Algeria.</title>
        <authorList>
            <person name="Crovadore J."/>
            <person name="Chekireb D."/>
            <person name="Brachmann A."/>
            <person name="Chablais R."/>
            <person name="Cochard B."/>
            <person name="Lefort F."/>
        </authorList>
    </citation>
    <scope>NUCLEOTIDE SEQUENCE [LARGE SCALE GENOMIC DNA]</scope>
    <source>
        <strain evidence="5 6">UBMA197</strain>
    </source>
</reference>
<dbReference type="Gene3D" id="3.90.1300.10">
    <property type="entry name" value="Amidase signature (AS) domain"/>
    <property type="match status" value="1"/>
</dbReference>
<dbReference type="EMBL" id="NAFL01000235">
    <property type="protein sequence ID" value="OSJ34147.1"/>
    <property type="molecule type" value="Genomic_DNA"/>
</dbReference>
<comment type="function">
    <text evidence="1">Hydrolyzes indole-3-acetamide (IAM) into indole-3-acetic acid (IAA).</text>
</comment>
<dbReference type="RefSeq" id="WP_085399946.1">
    <property type="nucleotide sequence ID" value="NZ_NAFL01000235.1"/>
</dbReference>